<sequence length="251" mass="26903">MKKSDKAKDAQKPPYMPTERERVVLSEYLAKEEAAIPAPRMKVVREGKHVSVDPIHPHIGTWALTTTAAFGATHHAFASVQINHAVQASIKGDDPAPKVDVLNGILAGVAGIAPRDEVESMLAVQMIATHNVAMEMLKRAMLDQPSAQVCDGIVSRAAKLLRTYTAQVEALGRYRHGGKQQVIVQHQHVGISADKAVIGINAPNGDGGGVTLEIGDQAHVQSITHAPVSPMRGEDKERCAVPATRHGKRTL</sequence>
<proteinExistence type="predicted"/>
<gene>
    <name evidence="2" type="ORF">A6A04_14770</name>
</gene>
<keyword evidence="3" id="KW-1185">Reference proteome</keyword>
<comment type="caution">
    <text evidence="2">The sequence shown here is derived from an EMBL/GenBank/DDBJ whole genome shotgun (WGS) entry which is preliminary data.</text>
</comment>
<accession>A0A178MVB5</accession>
<dbReference type="EMBL" id="LWQT01000041">
    <property type="protein sequence ID" value="OAN52977.1"/>
    <property type="molecule type" value="Genomic_DNA"/>
</dbReference>
<protein>
    <submittedName>
        <fullName evidence="2">Uncharacterized protein</fullName>
    </submittedName>
</protein>
<dbReference type="AlphaFoldDB" id="A0A178MVB5"/>
<evidence type="ECO:0000313" key="2">
    <source>
        <dbReference type="EMBL" id="OAN52977.1"/>
    </source>
</evidence>
<dbReference type="OrthoDB" id="7265588at2"/>
<reference evidence="2 3" key="1">
    <citation type="submission" date="2016-04" db="EMBL/GenBank/DDBJ databases">
        <title>Draft genome sequence of freshwater magnetotactic bacteria Magnetospirillum marisnigri SP-1 and Magnetospirillum moscoviense BB-1.</title>
        <authorList>
            <person name="Koziaeva V."/>
            <person name="Dziuba M.V."/>
            <person name="Ivanov T.M."/>
            <person name="Kuznetsov B."/>
            <person name="Grouzdev D.S."/>
        </authorList>
    </citation>
    <scope>NUCLEOTIDE SEQUENCE [LARGE SCALE GENOMIC DNA]</scope>
    <source>
        <strain evidence="2 3">SP-1</strain>
    </source>
</reference>
<evidence type="ECO:0000313" key="3">
    <source>
        <dbReference type="Proteomes" id="UP000078428"/>
    </source>
</evidence>
<evidence type="ECO:0000256" key="1">
    <source>
        <dbReference type="SAM" id="MobiDB-lite"/>
    </source>
</evidence>
<organism evidence="2 3">
    <name type="scientific">Paramagnetospirillum marisnigri</name>
    <dbReference type="NCBI Taxonomy" id="1285242"/>
    <lineage>
        <taxon>Bacteria</taxon>
        <taxon>Pseudomonadati</taxon>
        <taxon>Pseudomonadota</taxon>
        <taxon>Alphaproteobacteria</taxon>
        <taxon>Rhodospirillales</taxon>
        <taxon>Magnetospirillaceae</taxon>
        <taxon>Paramagnetospirillum</taxon>
    </lineage>
</organism>
<feature type="region of interest" description="Disordered" evidence="1">
    <location>
        <begin position="228"/>
        <end position="251"/>
    </location>
</feature>
<name>A0A178MVB5_9PROT</name>
<dbReference type="Proteomes" id="UP000078428">
    <property type="component" value="Unassembled WGS sequence"/>
</dbReference>
<dbReference type="RefSeq" id="WP_068490428.1">
    <property type="nucleotide sequence ID" value="NZ_LWQT01000041.1"/>
</dbReference>
<dbReference type="STRING" id="1285242.A6A04_14770"/>